<evidence type="ECO:0000313" key="2">
    <source>
        <dbReference type="Proteomes" id="UP000235220"/>
    </source>
</evidence>
<protein>
    <submittedName>
        <fullName evidence="3">Uncharacterized protein LOC108991159</fullName>
    </submittedName>
</protein>
<feature type="compositionally biased region" description="Basic residues" evidence="1">
    <location>
        <begin position="152"/>
        <end position="161"/>
    </location>
</feature>
<feature type="compositionally biased region" description="Polar residues" evidence="1">
    <location>
        <begin position="124"/>
        <end position="133"/>
    </location>
</feature>
<evidence type="ECO:0000313" key="3">
    <source>
        <dbReference type="RefSeq" id="XP_018820859.1"/>
    </source>
</evidence>
<dbReference type="Proteomes" id="UP000235220">
    <property type="component" value="Chromosome 11"/>
</dbReference>
<dbReference type="STRING" id="51240.A0A2I4EN80"/>
<dbReference type="GeneID" id="108991159"/>
<feature type="region of interest" description="Disordered" evidence="1">
    <location>
        <begin position="1"/>
        <end position="53"/>
    </location>
</feature>
<dbReference type="OrthoDB" id="780193at2759"/>
<evidence type="ECO:0000256" key="1">
    <source>
        <dbReference type="SAM" id="MobiDB-lite"/>
    </source>
</evidence>
<feature type="compositionally biased region" description="Low complexity" evidence="1">
    <location>
        <begin position="1"/>
        <end position="15"/>
    </location>
</feature>
<dbReference type="KEGG" id="jre:108991159"/>
<dbReference type="Pfam" id="PF05678">
    <property type="entry name" value="VQ"/>
    <property type="match status" value="1"/>
</dbReference>
<dbReference type="PANTHER" id="PTHR33179:SF4">
    <property type="entry name" value="VQ MOTIF-CONTAINING PROTEIN"/>
    <property type="match status" value="1"/>
</dbReference>
<gene>
    <name evidence="3" type="primary">LOC108991159</name>
</gene>
<accession>A0A2I4EN80</accession>
<feature type="region of interest" description="Disordered" evidence="1">
    <location>
        <begin position="91"/>
        <end position="167"/>
    </location>
</feature>
<organism evidence="2 3">
    <name type="scientific">Juglans regia</name>
    <name type="common">English walnut</name>
    <dbReference type="NCBI Taxonomy" id="51240"/>
    <lineage>
        <taxon>Eukaryota</taxon>
        <taxon>Viridiplantae</taxon>
        <taxon>Streptophyta</taxon>
        <taxon>Embryophyta</taxon>
        <taxon>Tracheophyta</taxon>
        <taxon>Spermatophyta</taxon>
        <taxon>Magnoliopsida</taxon>
        <taxon>eudicotyledons</taxon>
        <taxon>Gunneridae</taxon>
        <taxon>Pentapetalae</taxon>
        <taxon>rosids</taxon>
        <taxon>fabids</taxon>
        <taxon>Fagales</taxon>
        <taxon>Juglandaceae</taxon>
        <taxon>Juglans</taxon>
    </lineage>
</organism>
<feature type="region of interest" description="Disordered" evidence="1">
    <location>
        <begin position="334"/>
        <end position="360"/>
    </location>
</feature>
<keyword evidence="2" id="KW-1185">Reference proteome</keyword>
<dbReference type="AlphaFoldDB" id="A0A2I4EN80"/>
<dbReference type="InterPro" id="IPR039609">
    <property type="entry name" value="VQ_15/22"/>
</dbReference>
<dbReference type="PANTHER" id="PTHR33179">
    <property type="entry name" value="VQ MOTIF-CONTAINING PROTEIN"/>
    <property type="match status" value="1"/>
</dbReference>
<proteinExistence type="predicted"/>
<sequence length="409" mass="43728">MDSGSSGSMQSSSGGDDQEYDSRAGSASVFMNPPSHYGSMSNPQPLIFSPDQNHQSNLLDLSSNYIHAFSQSQANSHPNYMLHNLEAVQPRGPRSEANCTGLGNLTPSSSSSSQSILATRGLDQGSSPSSMQIRSVHDNGARATAQPNVVRNSKKRTRATRRAPTTVLSTDTSNFRAMVQEFTGIPSPPFSGSSVPYFRRFDLFSNSSALRSGNLEPAGVLHPLRPSAQKVHSSPFVSSSPSSSLFNNTMGDIATNINTLNNLYPQVPSNLGFPRQTRNMLNVQNPILTFQSLHQPSVHPSLNVSGFGAPPPGSHVGMPSIEELGMSHGHVNVNLSGLPNHEAGSNDGNEDHHFRSLDGNYGSNSARVGGCKLNYSTPSTSDFNHEKALVNVSTRGTEGTFDSWICPSD</sequence>
<feature type="compositionally biased region" description="Polar residues" evidence="1">
    <location>
        <begin position="38"/>
        <end position="53"/>
    </location>
</feature>
<feature type="compositionally biased region" description="Polar residues" evidence="1">
    <location>
        <begin position="97"/>
        <end position="107"/>
    </location>
</feature>
<dbReference type="Gramene" id="Jr11_23960_p1">
    <property type="protein sequence ID" value="cds.Jr11_23960_p1"/>
    <property type="gene ID" value="Jr11_23960"/>
</dbReference>
<dbReference type="RefSeq" id="XP_018820859.1">
    <property type="nucleotide sequence ID" value="XM_018965314.2"/>
</dbReference>
<name>A0A2I4EN80_JUGRE</name>
<dbReference type="InterPro" id="IPR008889">
    <property type="entry name" value="VQ"/>
</dbReference>
<dbReference type="FunCoup" id="A0A2I4EN80">
    <property type="interactions" value="31"/>
</dbReference>
<reference evidence="3" key="1">
    <citation type="submission" date="2025-08" db="UniProtKB">
        <authorList>
            <consortium name="RefSeq"/>
        </authorList>
    </citation>
    <scope>IDENTIFICATION</scope>
    <source>
        <tissue evidence="3">Leaves</tissue>
    </source>
</reference>